<evidence type="ECO:0000313" key="2">
    <source>
        <dbReference type="Proteomes" id="UP000887561"/>
    </source>
</evidence>
<protein>
    <submittedName>
        <fullName evidence="3">Uncharacterized protein</fullName>
    </submittedName>
</protein>
<evidence type="ECO:0000256" key="1">
    <source>
        <dbReference type="SAM" id="SignalP"/>
    </source>
</evidence>
<organism evidence="2 3">
    <name type="scientific">Meloidogyne javanica</name>
    <name type="common">Root-knot nematode worm</name>
    <dbReference type="NCBI Taxonomy" id="6303"/>
    <lineage>
        <taxon>Eukaryota</taxon>
        <taxon>Metazoa</taxon>
        <taxon>Ecdysozoa</taxon>
        <taxon>Nematoda</taxon>
        <taxon>Chromadorea</taxon>
        <taxon>Rhabditida</taxon>
        <taxon>Tylenchina</taxon>
        <taxon>Tylenchomorpha</taxon>
        <taxon>Tylenchoidea</taxon>
        <taxon>Meloidogynidae</taxon>
        <taxon>Meloidogyninae</taxon>
        <taxon>Meloidogyne</taxon>
        <taxon>Meloidogyne incognita group</taxon>
    </lineage>
</organism>
<feature type="chain" id="PRO_5036872917" evidence="1">
    <location>
        <begin position="21"/>
        <end position="84"/>
    </location>
</feature>
<dbReference type="WBParaSite" id="scaffold11011_cov285.g15235">
    <property type="protein sequence ID" value="scaffold11011_cov285.g15235"/>
    <property type="gene ID" value="scaffold11011_cov285.g15235"/>
</dbReference>
<proteinExistence type="predicted"/>
<dbReference type="AlphaFoldDB" id="A0A915LE69"/>
<accession>A0A915LE69</accession>
<name>A0A915LE69_MELJA</name>
<dbReference type="Proteomes" id="UP000887561">
    <property type="component" value="Unplaced"/>
</dbReference>
<feature type="signal peptide" evidence="1">
    <location>
        <begin position="1"/>
        <end position="20"/>
    </location>
</feature>
<evidence type="ECO:0000313" key="3">
    <source>
        <dbReference type="WBParaSite" id="scaffold11011_cov285.g15235"/>
    </source>
</evidence>
<keyword evidence="1" id="KW-0732">Signal</keyword>
<keyword evidence="2" id="KW-1185">Reference proteome</keyword>
<reference evidence="3" key="1">
    <citation type="submission" date="2022-11" db="UniProtKB">
        <authorList>
            <consortium name="WormBaseParasite"/>
        </authorList>
    </citation>
    <scope>IDENTIFICATION</scope>
</reference>
<sequence length="84" mass="9268">MLSYPKFIFIFYFSATIVLAADPPYGRLSLRGGSLWFSQWLTEFYSPNVVRAIRAAIGPEANGYFDNLDQAINAATVIGDAAID</sequence>